<dbReference type="OrthoDB" id="2677857at2"/>
<dbReference type="Pfam" id="PF10057">
    <property type="entry name" value="MpsC"/>
    <property type="match status" value="2"/>
</dbReference>
<dbReference type="EMBL" id="FOOG01000008">
    <property type="protein sequence ID" value="SFF75992.1"/>
    <property type="molecule type" value="Genomic_DNA"/>
</dbReference>
<reference evidence="3" key="1">
    <citation type="submission" date="2016-10" db="EMBL/GenBank/DDBJ databases">
        <authorList>
            <person name="Varghese N."/>
            <person name="Submissions S."/>
        </authorList>
    </citation>
    <scope>NUCLEOTIDE SEQUENCE [LARGE SCALE GENOMIC DNA]</scope>
    <source>
        <strain evidence="3">FP5</strain>
    </source>
</reference>
<organism evidence="2 3">
    <name type="scientific">Halobacillus alkaliphilus</name>
    <dbReference type="NCBI Taxonomy" id="396056"/>
    <lineage>
        <taxon>Bacteria</taxon>
        <taxon>Bacillati</taxon>
        <taxon>Bacillota</taxon>
        <taxon>Bacilli</taxon>
        <taxon>Bacillales</taxon>
        <taxon>Bacillaceae</taxon>
        <taxon>Halobacillus</taxon>
    </lineage>
</organism>
<dbReference type="InterPro" id="IPR018745">
    <property type="entry name" value="MpsC"/>
</dbReference>
<feature type="domain" description="Na+-translocating membrane potential-generating system MpsC" evidence="1">
    <location>
        <begin position="124"/>
        <end position="225"/>
    </location>
</feature>
<protein>
    <submittedName>
        <fullName evidence="2">Uncharacterized protein YbcI</fullName>
    </submittedName>
</protein>
<sequence>MEERSLQSEISSYIGKLLRDNFGKGPASVYVTIQKPYVTIYLKDFLAPMEKLLVGQNNKDKVEETRDLLMQELIPDIKATFRATAGIELNSLYYDWSLTNRTGMIIGVIQSDEELDPSVKDYQHKAALQEEIKKVSKQAEKVPESVNSFKINDRTIVVERNGILVAIEKEMIRSGFGEQLRMAKRHLEKRLLHQLSLEKVLQRKVEDIFVDWDFDSDFSHIIIIVKPES</sequence>
<evidence type="ECO:0000313" key="3">
    <source>
        <dbReference type="Proteomes" id="UP000198897"/>
    </source>
</evidence>
<keyword evidence="3" id="KW-1185">Reference proteome</keyword>
<gene>
    <name evidence="2" type="ORF">SAMN05216353_10855</name>
</gene>
<dbReference type="RefSeq" id="WP_089751302.1">
    <property type="nucleotide sequence ID" value="NZ_FOOG01000008.1"/>
</dbReference>
<evidence type="ECO:0000259" key="1">
    <source>
        <dbReference type="Pfam" id="PF10057"/>
    </source>
</evidence>
<dbReference type="Proteomes" id="UP000198897">
    <property type="component" value="Unassembled WGS sequence"/>
</dbReference>
<accession>A0A1I2L9E4</accession>
<dbReference type="AlphaFoldDB" id="A0A1I2L9E4"/>
<name>A0A1I2L9E4_9BACI</name>
<evidence type="ECO:0000313" key="2">
    <source>
        <dbReference type="EMBL" id="SFF75992.1"/>
    </source>
</evidence>
<proteinExistence type="predicted"/>
<feature type="domain" description="Na+-translocating membrane potential-generating system MpsC" evidence="1">
    <location>
        <begin position="4"/>
        <end position="109"/>
    </location>
</feature>